<evidence type="ECO:0000313" key="4">
    <source>
        <dbReference type="Proteomes" id="UP000199354"/>
    </source>
</evidence>
<keyword evidence="1" id="KW-0732">Signal</keyword>
<dbReference type="Pfam" id="PF18962">
    <property type="entry name" value="Por_Secre_tail"/>
    <property type="match status" value="1"/>
</dbReference>
<dbReference type="STRING" id="490189.SAMN02927903_00065"/>
<protein>
    <submittedName>
        <fullName evidence="3">Delta-60 repeat domain-containing protein/Por secretion system C-terminal sorting domain-containing protein</fullName>
    </submittedName>
</protein>
<dbReference type="AlphaFoldDB" id="A0A1G5AMF5"/>
<dbReference type="NCBIfam" id="TIGR04183">
    <property type="entry name" value="Por_Secre_tail"/>
    <property type="match status" value="1"/>
</dbReference>
<dbReference type="Gene3D" id="2.80.10.50">
    <property type="match status" value="3"/>
</dbReference>
<dbReference type="Proteomes" id="UP000199354">
    <property type="component" value="Unassembled WGS sequence"/>
</dbReference>
<name>A0A1G5AMF5_9FLAO</name>
<dbReference type="OrthoDB" id="9805017at2"/>
<dbReference type="RefSeq" id="WP_091139935.1">
    <property type="nucleotide sequence ID" value="NZ_FMVF01000002.1"/>
</dbReference>
<sequence>MKRIGVFLGALSFFGTQINAQTLFSDTMFGQNGLVSCSFGTQNHNLRRVAIQPDGKIVACGEYIFRAPGSVQNTVEIALSRVHPDGSFDHSFGVDGKKRIPFLANEEMSPVAVKILDNGKILLLCYKRYEPNVFLTHTALVRLHPDGSPDASFGINGILDIDPAASSMATGLEIQPDGKILVGGYTGSLQVHDLAVYRLHPDGTPDLTFGANGLFSINWGRDTNPFEETYDEIDVLKLAPDGSIFAAGDVTQTEPDAQPTSKFVVVKLTPDGALDTSFGSDGRVMTQFADDGTGHILRSLEIGANQTVTITGMTTSANDYYYGVATARYLSDGTPDAAYGNQGVTFFDNGMTYPKFAVFNSVAREDGKLLMVGVGNNQDTPLSGGQSTTHSILLQLNHDGTVDESFASNGLYWPVLPGINNEVATWDFAVQPDGELVIGGRYKDIDNKNKIGLWRLQSTALGSKSFVQGGFSATPNPFVDHIDIRSGWGRNMSAELFDLSGRKVAAISQSVALDGETLRLPVESLPKGTYLLRISDENQQYVFKMVK</sequence>
<evidence type="ECO:0000313" key="3">
    <source>
        <dbReference type="EMBL" id="SCX79010.1"/>
    </source>
</evidence>
<gene>
    <name evidence="3" type="ORF">SAMN02927903_00065</name>
</gene>
<evidence type="ECO:0000259" key="2">
    <source>
        <dbReference type="Pfam" id="PF18962"/>
    </source>
</evidence>
<keyword evidence="4" id="KW-1185">Reference proteome</keyword>
<reference evidence="3 4" key="1">
    <citation type="submission" date="2016-10" db="EMBL/GenBank/DDBJ databases">
        <authorList>
            <person name="de Groot N.N."/>
        </authorList>
    </citation>
    <scope>NUCLEOTIDE SEQUENCE [LARGE SCALE GENOMIC DNA]</scope>
    <source>
        <strain evidence="3 4">CGMCC 1.7031</strain>
    </source>
</reference>
<organism evidence="3 4">
    <name type="scientific">Flavobacterium caeni</name>
    <dbReference type="NCBI Taxonomy" id="490189"/>
    <lineage>
        <taxon>Bacteria</taxon>
        <taxon>Pseudomonadati</taxon>
        <taxon>Bacteroidota</taxon>
        <taxon>Flavobacteriia</taxon>
        <taxon>Flavobacteriales</taxon>
        <taxon>Flavobacteriaceae</taxon>
        <taxon>Flavobacterium</taxon>
    </lineage>
</organism>
<feature type="domain" description="Secretion system C-terminal sorting" evidence="2">
    <location>
        <begin position="475"/>
        <end position="545"/>
    </location>
</feature>
<proteinExistence type="predicted"/>
<dbReference type="EMBL" id="FMVF01000002">
    <property type="protein sequence ID" value="SCX79010.1"/>
    <property type="molecule type" value="Genomic_DNA"/>
</dbReference>
<dbReference type="SUPFAM" id="SSF101898">
    <property type="entry name" value="NHL repeat"/>
    <property type="match status" value="1"/>
</dbReference>
<dbReference type="NCBIfam" id="TIGR02608">
    <property type="entry name" value="delta_60_rpt"/>
    <property type="match status" value="6"/>
</dbReference>
<accession>A0A1G5AMF5</accession>
<dbReference type="Pfam" id="PF17164">
    <property type="entry name" value="DUF5122"/>
    <property type="match status" value="5"/>
</dbReference>
<dbReference type="InterPro" id="IPR026444">
    <property type="entry name" value="Secre_tail"/>
</dbReference>
<dbReference type="InterPro" id="IPR013431">
    <property type="entry name" value="Delta_60_rpt"/>
</dbReference>
<evidence type="ECO:0000256" key="1">
    <source>
        <dbReference type="ARBA" id="ARBA00022729"/>
    </source>
</evidence>